<evidence type="ECO:0000313" key="1">
    <source>
        <dbReference type="EMBL" id="KAE8996010.1"/>
    </source>
</evidence>
<protein>
    <submittedName>
        <fullName evidence="3">Uncharacterized protein</fullName>
    </submittedName>
</protein>
<evidence type="ECO:0000313" key="5">
    <source>
        <dbReference type="Proteomes" id="UP000460718"/>
    </source>
</evidence>
<accession>A0A6A3Y4E0</accession>
<dbReference type="EMBL" id="QXFX01001163">
    <property type="protein sequence ID" value="KAE9095369.1"/>
    <property type="molecule type" value="Genomic_DNA"/>
</dbReference>
<proteinExistence type="predicted"/>
<dbReference type="Proteomes" id="UP000460718">
    <property type="component" value="Unassembled WGS sequence"/>
</dbReference>
<reference evidence="3 4" key="1">
    <citation type="submission" date="2018-08" db="EMBL/GenBank/DDBJ databases">
        <title>Genomic investigation of the strawberry pathogen Phytophthora fragariae indicates pathogenicity is determined by transcriptional variation in three key races.</title>
        <authorList>
            <person name="Adams T.M."/>
            <person name="Armitage A.D."/>
            <person name="Sobczyk M.K."/>
            <person name="Bates H.J."/>
            <person name="Dunwell J.M."/>
            <person name="Nellist C.F."/>
            <person name="Harrison R.J."/>
        </authorList>
    </citation>
    <scope>NUCLEOTIDE SEQUENCE [LARGE SCALE GENOMIC DNA]</scope>
    <source>
        <strain evidence="3 4">BC-1</strain>
        <strain evidence="2 6">ONT-3</strain>
        <strain evidence="1 5">SCRP245</strain>
    </source>
</reference>
<gene>
    <name evidence="3" type="ORF">PF002_g18388</name>
    <name evidence="2" type="ORF">PF010_g16728</name>
    <name evidence="1" type="ORF">PF011_g16083</name>
</gene>
<organism evidence="3 4">
    <name type="scientific">Phytophthora fragariae</name>
    <dbReference type="NCBI Taxonomy" id="53985"/>
    <lineage>
        <taxon>Eukaryota</taxon>
        <taxon>Sar</taxon>
        <taxon>Stramenopiles</taxon>
        <taxon>Oomycota</taxon>
        <taxon>Peronosporomycetes</taxon>
        <taxon>Peronosporales</taxon>
        <taxon>Peronosporaceae</taxon>
        <taxon>Phytophthora</taxon>
    </lineage>
</organism>
<dbReference type="AlphaFoldDB" id="A0A6A3Y4E0"/>
<evidence type="ECO:0000313" key="3">
    <source>
        <dbReference type="EMBL" id="KAE9211931.1"/>
    </source>
</evidence>
<evidence type="ECO:0000313" key="2">
    <source>
        <dbReference type="EMBL" id="KAE9095369.1"/>
    </source>
</evidence>
<dbReference type="Proteomes" id="UP000488956">
    <property type="component" value="Unassembled WGS sequence"/>
</dbReference>
<comment type="caution">
    <text evidence="3">The sequence shown here is derived from an EMBL/GenBank/DDBJ whole genome shotgun (WGS) entry which is preliminary data.</text>
</comment>
<dbReference type="EMBL" id="QXFW01001129">
    <property type="protein sequence ID" value="KAE8996010.1"/>
    <property type="molecule type" value="Genomic_DNA"/>
</dbReference>
<evidence type="ECO:0000313" key="4">
    <source>
        <dbReference type="Proteomes" id="UP000440367"/>
    </source>
</evidence>
<name>A0A6A3Y4E0_9STRA</name>
<sequence>MPCLPWMAYTGDIVMGAVSVSLKIYAMCNIVLTDAVKSVRSSRSYSAPSFRGGMGPIDAIATLASTVGMLFVTRSQFLFPKSEAEIPRIPCLCHRCLAKCCDCVHHLAGNARAGQVGVSPLLPHVRDVLRRSFAFGFSTRPYSSHKNRSSSLPL</sequence>
<evidence type="ECO:0000313" key="6">
    <source>
        <dbReference type="Proteomes" id="UP000488956"/>
    </source>
</evidence>
<dbReference type="Proteomes" id="UP000440367">
    <property type="component" value="Unassembled WGS sequence"/>
</dbReference>
<dbReference type="EMBL" id="QXGD01001204">
    <property type="protein sequence ID" value="KAE9211931.1"/>
    <property type="molecule type" value="Genomic_DNA"/>
</dbReference>